<evidence type="ECO:0000256" key="5">
    <source>
        <dbReference type="ARBA" id="ARBA00022553"/>
    </source>
</evidence>
<keyword evidence="5 12" id="KW-0597">Phosphoprotein</keyword>
<evidence type="ECO:0000313" key="19">
    <source>
        <dbReference type="Proteomes" id="UP000434639"/>
    </source>
</evidence>
<dbReference type="EC" id="2.7.13.3" evidence="3"/>
<dbReference type="Pfam" id="PF00512">
    <property type="entry name" value="HisKA"/>
    <property type="match status" value="1"/>
</dbReference>
<evidence type="ECO:0000256" key="6">
    <source>
        <dbReference type="ARBA" id="ARBA00022679"/>
    </source>
</evidence>
<sequence length="962" mass="109505">MKRVKKSLTRQFSYLSISVLLICILLFAVFILIQNQAASAFKESNKRLNAKENLSIEIDYGYNLAISELRAYFSFGNGGRETTYKENMTSQQKNVSTALKEFEKIGTEQEDQAFIKAAQDFYDYYFVQTVPKAISLYESGNLGGVAALAQDGGSDNVRNFQNSMKEYRLNLDRGLEENENRYLQGVQNRQVAFVLILAVLLGIMSAVIRFLTKKISRPLSELTEAAGKIAAGQEVLFESRHSRDDELGVLNKAFEKMSYSIYEKEQDLNAQNEELIAQQDELQAQQAELEELLDQMRDREQQLRLRNDLINGISNTLDKQELLQSIISTLAPMAGADKAIIVLLNGEREYASSGVSEQEADHLLTHLESGFVQKLKETRCPFSVKRLLTSSEKGFHLEALYGFDLYVPIFTSHGELEAILLFTKYSQAFQQEEMENYMTLAKNITISLEKIRLYEQTEEERQLTQDMMNTVHEGIQLVDTRGTILSFNEKMLEMMTGWEQLPSEGDSFAGWISSFEPHIEEQAAFRSFFQKAIFGEAAPGGSSDSFTYQLRGVEGMQVVKVYLEPLYRMEHRIGTVIVHRDITKEYEVDKMKSEFVSTVSHELRTPLASVLGFTELMLHKELKPERQKKYLATILQEAKRLTSLINDFLDVQRMESGKQTYEKKYDDLYPLLQQIAELQQIQAPDHQIRIERSTEQTVVLGDREKLSQVFRNLVSNAVKYSPQGGSISIRLYEEEKHLNIAVKDDGLGIPGESMDKLFNKFYRVDNSDRRRIGGTGLGLAIVREIVKAHEGSIEVQSELGKGSTFTVRLPLIIQAIHEVQEESETHKAYTNVIIIEDDLNLANLLKTELEESRFRVEIFSSGKEALIQIREQRPDAVVLDIMLDDPAYTGWDLLKEVKNCDQLKHIPIFISSALEEKEKGLGLGADDYLIKPYQPGLLSRLILQTLLQRDLNGQILIPEGNK</sequence>
<dbReference type="InterPro" id="IPR004358">
    <property type="entry name" value="Sig_transdc_His_kin-like_C"/>
</dbReference>
<evidence type="ECO:0000256" key="11">
    <source>
        <dbReference type="ARBA" id="ARBA00023136"/>
    </source>
</evidence>
<comment type="catalytic activity">
    <reaction evidence="1">
        <text>ATP + protein L-histidine = ADP + protein N-phospho-L-histidine.</text>
        <dbReference type="EC" id="2.7.13.3"/>
    </reaction>
</comment>
<dbReference type="SUPFAM" id="SSF55781">
    <property type="entry name" value="GAF domain-like"/>
    <property type="match status" value="1"/>
</dbReference>
<dbReference type="GO" id="GO:0005524">
    <property type="term" value="F:ATP binding"/>
    <property type="evidence" value="ECO:0007669"/>
    <property type="project" value="UniProtKB-KW"/>
</dbReference>
<dbReference type="SUPFAM" id="SSF47384">
    <property type="entry name" value="Homodimeric domain of signal transducing histidine kinase"/>
    <property type="match status" value="1"/>
</dbReference>
<protein>
    <recommendedName>
        <fullName evidence="3">histidine kinase</fullName>
        <ecNumber evidence="3">2.7.13.3</ecNumber>
    </recommendedName>
</protein>
<dbReference type="PROSITE" id="PS50885">
    <property type="entry name" value="HAMP"/>
    <property type="match status" value="1"/>
</dbReference>
<feature type="transmembrane region" description="Helical" evidence="14">
    <location>
        <begin position="191"/>
        <end position="211"/>
    </location>
</feature>
<keyword evidence="7" id="KW-0547">Nucleotide-binding</keyword>
<evidence type="ECO:0000256" key="7">
    <source>
        <dbReference type="ARBA" id="ARBA00022741"/>
    </source>
</evidence>
<keyword evidence="6" id="KW-0808">Transferase</keyword>
<dbReference type="Pfam" id="PF00072">
    <property type="entry name" value="Response_reg"/>
    <property type="match status" value="1"/>
</dbReference>
<keyword evidence="14" id="KW-1133">Transmembrane helix</keyword>
<dbReference type="SUPFAM" id="SSF55785">
    <property type="entry name" value="PYP-like sensor domain (PAS domain)"/>
    <property type="match status" value="1"/>
</dbReference>
<dbReference type="SMART" id="SM00448">
    <property type="entry name" value="REC"/>
    <property type="match status" value="1"/>
</dbReference>
<evidence type="ECO:0000256" key="2">
    <source>
        <dbReference type="ARBA" id="ARBA00004651"/>
    </source>
</evidence>
<dbReference type="InterPro" id="IPR029016">
    <property type="entry name" value="GAF-like_dom_sf"/>
</dbReference>
<dbReference type="RefSeq" id="WP_155114155.1">
    <property type="nucleotide sequence ID" value="NZ_WMIB01000035.1"/>
</dbReference>
<dbReference type="GO" id="GO:0000155">
    <property type="term" value="F:phosphorelay sensor kinase activity"/>
    <property type="evidence" value="ECO:0007669"/>
    <property type="project" value="InterPro"/>
</dbReference>
<dbReference type="Pfam" id="PF02518">
    <property type="entry name" value="HATPase_c"/>
    <property type="match status" value="1"/>
</dbReference>
<keyword evidence="19" id="KW-1185">Reference proteome</keyword>
<dbReference type="SMART" id="SM00387">
    <property type="entry name" value="HATPase_c"/>
    <property type="match status" value="1"/>
</dbReference>
<evidence type="ECO:0000256" key="3">
    <source>
        <dbReference type="ARBA" id="ARBA00012438"/>
    </source>
</evidence>
<dbReference type="Gene3D" id="6.10.340.10">
    <property type="match status" value="1"/>
</dbReference>
<dbReference type="PANTHER" id="PTHR43547:SF2">
    <property type="entry name" value="HYBRID SIGNAL TRANSDUCTION HISTIDINE KINASE C"/>
    <property type="match status" value="1"/>
</dbReference>
<evidence type="ECO:0000256" key="8">
    <source>
        <dbReference type="ARBA" id="ARBA00022777"/>
    </source>
</evidence>
<keyword evidence="13" id="KW-0175">Coiled coil</keyword>
<feature type="domain" description="Histidine kinase" evidence="15">
    <location>
        <begin position="598"/>
        <end position="813"/>
    </location>
</feature>
<dbReference type="PROSITE" id="PS50110">
    <property type="entry name" value="RESPONSE_REGULATORY"/>
    <property type="match status" value="1"/>
</dbReference>
<dbReference type="SMART" id="SM00388">
    <property type="entry name" value="HisKA"/>
    <property type="match status" value="1"/>
</dbReference>
<proteinExistence type="predicted"/>
<dbReference type="AlphaFoldDB" id="A0A7X2S9G5"/>
<dbReference type="Pfam" id="PF00672">
    <property type="entry name" value="HAMP"/>
    <property type="match status" value="1"/>
</dbReference>
<keyword evidence="9" id="KW-0067">ATP-binding</keyword>
<dbReference type="EMBL" id="WMIB01000035">
    <property type="protein sequence ID" value="MTH55658.1"/>
    <property type="molecule type" value="Genomic_DNA"/>
</dbReference>
<evidence type="ECO:0000256" key="1">
    <source>
        <dbReference type="ARBA" id="ARBA00000085"/>
    </source>
</evidence>
<evidence type="ECO:0000259" key="15">
    <source>
        <dbReference type="PROSITE" id="PS50109"/>
    </source>
</evidence>
<dbReference type="InterPro" id="IPR036890">
    <property type="entry name" value="HATPase_C_sf"/>
</dbReference>
<dbReference type="InterPro" id="IPR005467">
    <property type="entry name" value="His_kinase_dom"/>
</dbReference>
<dbReference type="GO" id="GO:0005886">
    <property type="term" value="C:plasma membrane"/>
    <property type="evidence" value="ECO:0007669"/>
    <property type="project" value="UniProtKB-SubCell"/>
</dbReference>
<dbReference type="CDD" id="cd00082">
    <property type="entry name" value="HisKA"/>
    <property type="match status" value="1"/>
</dbReference>
<comment type="subcellular location">
    <subcellularLocation>
        <location evidence="2">Cell membrane</location>
        <topology evidence="2">Multi-pass membrane protein</topology>
    </subcellularLocation>
</comment>
<dbReference type="PANTHER" id="PTHR43547">
    <property type="entry name" value="TWO-COMPONENT HISTIDINE KINASE"/>
    <property type="match status" value="1"/>
</dbReference>
<evidence type="ECO:0000259" key="16">
    <source>
        <dbReference type="PROSITE" id="PS50110"/>
    </source>
</evidence>
<dbReference type="InterPro" id="IPR035965">
    <property type="entry name" value="PAS-like_dom_sf"/>
</dbReference>
<keyword evidence="10" id="KW-0902">Two-component regulatory system</keyword>
<evidence type="ECO:0000313" key="18">
    <source>
        <dbReference type="EMBL" id="MTH55658.1"/>
    </source>
</evidence>
<dbReference type="InterPro" id="IPR001789">
    <property type="entry name" value="Sig_transdc_resp-reg_receiver"/>
</dbReference>
<keyword evidence="4" id="KW-1003">Cell membrane</keyword>
<dbReference type="CDD" id="cd06225">
    <property type="entry name" value="HAMP"/>
    <property type="match status" value="1"/>
</dbReference>
<dbReference type="SUPFAM" id="SSF55874">
    <property type="entry name" value="ATPase domain of HSP90 chaperone/DNA topoisomerase II/histidine kinase"/>
    <property type="match status" value="1"/>
</dbReference>
<dbReference type="CDD" id="cd00075">
    <property type="entry name" value="HATPase"/>
    <property type="match status" value="1"/>
</dbReference>
<dbReference type="CDD" id="cd17574">
    <property type="entry name" value="REC_OmpR"/>
    <property type="match status" value="1"/>
</dbReference>
<dbReference type="FunFam" id="1.10.287.130:FF:000001">
    <property type="entry name" value="Two-component sensor histidine kinase"/>
    <property type="match status" value="1"/>
</dbReference>
<dbReference type="Proteomes" id="UP000434639">
    <property type="component" value="Unassembled WGS sequence"/>
</dbReference>
<accession>A0A7X2S9G5</accession>
<gene>
    <name evidence="18" type="ORF">GKZ89_19880</name>
</gene>
<evidence type="ECO:0000256" key="12">
    <source>
        <dbReference type="PROSITE-ProRule" id="PRU00169"/>
    </source>
</evidence>
<dbReference type="Gene3D" id="3.30.565.10">
    <property type="entry name" value="Histidine kinase-like ATPase, C-terminal domain"/>
    <property type="match status" value="1"/>
</dbReference>
<evidence type="ECO:0000256" key="10">
    <source>
        <dbReference type="ARBA" id="ARBA00023012"/>
    </source>
</evidence>
<dbReference type="InterPro" id="IPR036097">
    <property type="entry name" value="HisK_dim/P_sf"/>
</dbReference>
<dbReference type="Gene3D" id="1.10.287.130">
    <property type="match status" value="1"/>
</dbReference>
<keyword evidence="8" id="KW-0418">Kinase</keyword>
<dbReference type="FunFam" id="3.30.565.10:FF:000006">
    <property type="entry name" value="Sensor histidine kinase WalK"/>
    <property type="match status" value="1"/>
</dbReference>
<name>A0A7X2S9G5_9BACI</name>
<evidence type="ECO:0000256" key="14">
    <source>
        <dbReference type="SAM" id="Phobius"/>
    </source>
</evidence>
<feature type="domain" description="Response regulatory" evidence="16">
    <location>
        <begin position="831"/>
        <end position="946"/>
    </location>
</feature>
<feature type="coiled-coil region" evidence="13">
    <location>
        <begin position="261"/>
        <end position="306"/>
    </location>
</feature>
<reference evidence="18 19" key="1">
    <citation type="journal article" date="2017" name="Int. J. Syst. Evol. Microbiol.">
        <title>Bacillus mangrovi sp. nov., isolated from a sediment sample from a mangrove forest.</title>
        <authorList>
            <person name="Gupta V."/>
            <person name="Singh P.K."/>
            <person name="Korpole S."/>
            <person name="Tanuku N.R.S."/>
            <person name="Pinnaka A.K."/>
        </authorList>
    </citation>
    <scope>NUCLEOTIDE SEQUENCE [LARGE SCALE GENOMIC DNA]</scope>
    <source>
        <strain evidence="18 19">KCTC 33872</strain>
    </source>
</reference>
<dbReference type="PRINTS" id="PR00344">
    <property type="entry name" value="BCTRLSENSOR"/>
</dbReference>
<dbReference type="SUPFAM" id="SSF52172">
    <property type="entry name" value="CheY-like"/>
    <property type="match status" value="1"/>
</dbReference>
<dbReference type="OrthoDB" id="9813151at2"/>
<feature type="modified residue" description="4-aspartylphosphate" evidence="12">
    <location>
        <position position="880"/>
    </location>
</feature>
<dbReference type="SUPFAM" id="SSF158472">
    <property type="entry name" value="HAMP domain-like"/>
    <property type="match status" value="1"/>
</dbReference>
<evidence type="ECO:0000256" key="9">
    <source>
        <dbReference type="ARBA" id="ARBA00022840"/>
    </source>
</evidence>
<organism evidence="18 19">
    <name type="scientific">Metabacillus mangrovi</name>
    <dbReference type="NCBI Taxonomy" id="1491830"/>
    <lineage>
        <taxon>Bacteria</taxon>
        <taxon>Bacillati</taxon>
        <taxon>Bacillota</taxon>
        <taxon>Bacilli</taxon>
        <taxon>Bacillales</taxon>
        <taxon>Bacillaceae</taxon>
        <taxon>Metabacillus</taxon>
    </lineage>
</organism>
<dbReference type="PROSITE" id="PS50109">
    <property type="entry name" value="HIS_KIN"/>
    <property type="match status" value="1"/>
</dbReference>
<keyword evidence="14" id="KW-0812">Transmembrane</keyword>
<dbReference type="InterPro" id="IPR003594">
    <property type="entry name" value="HATPase_dom"/>
</dbReference>
<dbReference type="Gene3D" id="3.30.450.20">
    <property type="entry name" value="PAS domain"/>
    <property type="match status" value="1"/>
</dbReference>
<feature type="domain" description="HAMP" evidence="17">
    <location>
        <begin position="213"/>
        <end position="266"/>
    </location>
</feature>
<dbReference type="InterPro" id="IPR003661">
    <property type="entry name" value="HisK_dim/P_dom"/>
</dbReference>
<dbReference type="InterPro" id="IPR003660">
    <property type="entry name" value="HAMP_dom"/>
</dbReference>
<dbReference type="Gene3D" id="3.40.50.2300">
    <property type="match status" value="1"/>
</dbReference>
<feature type="transmembrane region" description="Helical" evidence="14">
    <location>
        <begin position="12"/>
        <end position="33"/>
    </location>
</feature>
<evidence type="ECO:0000259" key="17">
    <source>
        <dbReference type="PROSITE" id="PS50885"/>
    </source>
</evidence>
<dbReference type="Gene3D" id="3.30.450.40">
    <property type="match status" value="1"/>
</dbReference>
<evidence type="ECO:0000256" key="4">
    <source>
        <dbReference type="ARBA" id="ARBA00022475"/>
    </source>
</evidence>
<keyword evidence="11 14" id="KW-0472">Membrane</keyword>
<evidence type="ECO:0000256" key="13">
    <source>
        <dbReference type="SAM" id="Coils"/>
    </source>
</evidence>
<comment type="caution">
    <text evidence="18">The sequence shown here is derived from an EMBL/GenBank/DDBJ whole genome shotgun (WGS) entry which is preliminary data.</text>
</comment>
<dbReference type="InterPro" id="IPR011006">
    <property type="entry name" value="CheY-like_superfamily"/>
</dbReference>